<evidence type="ECO:0000313" key="2">
    <source>
        <dbReference type="Proteomes" id="UP000693981"/>
    </source>
</evidence>
<gene>
    <name evidence="1" type="ORF">PHYBOEH_010059</name>
</gene>
<name>A0A8T1X175_9STRA</name>
<evidence type="ECO:0000313" key="1">
    <source>
        <dbReference type="EMBL" id="KAG7398954.1"/>
    </source>
</evidence>
<sequence length="115" mass="12834">MDALQLQLQLTTDADGDVFEALVDANHRWLGRYARLHPSFGVEPSLLERNSLWMNAFFQKSRMVTSPASAQAKALIKKHRETVVERLRSTPVPHSESPFSTCTVDPMAALIAISL</sequence>
<reference evidence="1" key="1">
    <citation type="submission" date="2021-02" db="EMBL/GenBank/DDBJ databases">
        <authorList>
            <person name="Palmer J.M."/>
        </authorList>
    </citation>
    <scope>NUCLEOTIDE SEQUENCE</scope>
    <source>
        <strain evidence="1">SCRP23</strain>
    </source>
</reference>
<keyword evidence="2" id="KW-1185">Reference proteome</keyword>
<accession>A0A8T1X175</accession>
<dbReference type="AlphaFoldDB" id="A0A8T1X175"/>
<dbReference type="Proteomes" id="UP000693981">
    <property type="component" value="Unassembled WGS sequence"/>
</dbReference>
<proteinExistence type="predicted"/>
<protein>
    <submittedName>
        <fullName evidence="1">Uncharacterized protein</fullName>
    </submittedName>
</protein>
<dbReference type="OrthoDB" id="119741at2759"/>
<comment type="caution">
    <text evidence="1">The sequence shown here is derived from an EMBL/GenBank/DDBJ whole genome shotgun (WGS) entry which is preliminary data.</text>
</comment>
<dbReference type="EMBL" id="JAGDFL010000067">
    <property type="protein sequence ID" value="KAG7398954.1"/>
    <property type="molecule type" value="Genomic_DNA"/>
</dbReference>
<organism evidence="1 2">
    <name type="scientific">Phytophthora boehmeriae</name>
    <dbReference type="NCBI Taxonomy" id="109152"/>
    <lineage>
        <taxon>Eukaryota</taxon>
        <taxon>Sar</taxon>
        <taxon>Stramenopiles</taxon>
        <taxon>Oomycota</taxon>
        <taxon>Peronosporomycetes</taxon>
        <taxon>Peronosporales</taxon>
        <taxon>Peronosporaceae</taxon>
        <taxon>Phytophthora</taxon>
    </lineage>
</organism>